<accession>A0A0G3EDU8</accession>
<dbReference type="InterPro" id="IPR006124">
    <property type="entry name" value="Metalloenzyme"/>
</dbReference>
<evidence type="ECO:0000259" key="7">
    <source>
        <dbReference type="Pfam" id="PF01676"/>
    </source>
</evidence>
<dbReference type="GO" id="GO:0006096">
    <property type="term" value="P:glycolytic process"/>
    <property type="evidence" value="ECO:0007669"/>
    <property type="project" value="UniProtKB-KW"/>
</dbReference>
<dbReference type="RefSeq" id="WP_052881941.1">
    <property type="nucleotide sequence ID" value="NZ_CP010904.1"/>
</dbReference>
<dbReference type="Proteomes" id="UP000035268">
    <property type="component" value="Chromosome"/>
</dbReference>
<evidence type="ECO:0000256" key="6">
    <source>
        <dbReference type="ARBA" id="ARBA00023235"/>
    </source>
</evidence>
<evidence type="ECO:0000256" key="4">
    <source>
        <dbReference type="ARBA" id="ARBA00005524"/>
    </source>
</evidence>
<dbReference type="NCBIfam" id="TIGR00306">
    <property type="entry name" value="apgM"/>
    <property type="match status" value="1"/>
</dbReference>
<dbReference type="KEGG" id="vbl:L21SP4_01383"/>
<evidence type="ECO:0000313" key="8">
    <source>
        <dbReference type="EMBL" id="AKJ64631.1"/>
    </source>
</evidence>
<dbReference type="InterPro" id="IPR017850">
    <property type="entry name" value="Alkaline_phosphatase_core_sf"/>
</dbReference>
<evidence type="ECO:0000256" key="5">
    <source>
        <dbReference type="ARBA" id="ARBA00023152"/>
    </source>
</evidence>
<comment type="pathway">
    <text evidence="3">Carbohydrate degradation.</text>
</comment>
<dbReference type="GO" id="GO:0004619">
    <property type="term" value="F:phosphoglycerate mutase activity"/>
    <property type="evidence" value="ECO:0007669"/>
    <property type="project" value="UniProtKB-EC"/>
</dbReference>
<comment type="function">
    <text evidence="2">Catalyzes the interconversion of 2-phosphoglycerate and 3-phosphoglycerate.</text>
</comment>
<dbReference type="Pfam" id="PF10143">
    <property type="entry name" value="PhosphMutase"/>
    <property type="match status" value="1"/>
</dbReference>
<dbReference type="PIRSF" id="PIRSF006392">
    <property type="entry name" value="IPGAM_arch"/>
    <property type="match status" value="1"/>
</dbReference>
<name>A0A0G3EDU8_9BACT</name>
<dbReference type="InterPro" id="IPR004456">
    <property type="entry name" value="Pglycerate_mutase_ApgM"/>
</dbReference>
<dbReference type="Gene3D" id="3.40.720.10">
    <property type="entry name" value="Alkaline Phosphatase, subunit A"/>
    <property type="match status" value="1"/>
</dbReference>
<evidence type="ECO:0000256" key="1">
    <source>
        <dbReference type="ARBA" id="ARBA00000370"/>
    </source>
</evidence>
<keyword evidence="5" id="KW-0324">Glycolysis</keyword>
<evidence type="ECO:0000256" key="2">
    <source>
        <dbReference type="ARBA" id="ARBA00002315"/>
    </source>
</evidence>
<dbReference type="NCBIfam" id="TIGR02535">
    <property type="entry name" value="hyp_Hser_kinase"/>
    <property type="match status" value="1"/>
</dbReference>
<dbReference type="STRING" id="1307763.L21SP4_01383"/>
<dbReference type="EMBL" id="CP010904">
    <property type="protein sequence ID" value="AKJ64631.1"/>
    <property type="molecule type" value="Genomic_DNA"/>
</dbReference>
<comment type="catalytic activity">
    <reaction evidence="1">
        <text>(2R)-2-phosphoglycerate = (2R)-3-phosphoglycerate</text>
        <dbReference type="Rhea" id="RHEA:15901"/>
        <dbReference type="ChEBI" id="CHEBI:58272"/>
        <dbReference type="ChEBI" id="CHEBI:58289"/>
        <dbReference type="EC" id="5.4.2.12"/>
    </reaction>
</comment>
<reference evidence="8 9" key="2">
    <citation type="journal article" date="2016" name="ISME J.">
        <title>Characterization of the first cultured representative of Verrucomicrobia subdivision 5 indicates the proposal of a novel phylum.</title>
        <authorList>
            <person name="Spring S."/>
            <person name="Bunk B."/>
            <person name="Sproer C."/>
            <person name="Schumann P."/>
            <person name="Rohde M."/>
            <person name="Tindall B.J."/>
            <person name="Klenk H.P."/>
        </authorList>
    </citation>
    <scope>NUCLEOTIDE SEQUENCE [LARGE SCALE GENOMIC DNA]</scope>
    <source>
        <strain evidence="8 9">L21-Fru-AB</strain>
    </source>
</reference>
<dbReference type="PANTHER" id="PTHR31209">
    <property type="entry name" value="COFACTOR-INDEPENDENT PHOSPHOGLYCERATE MUTASE"/>
    <property type="match status" value="1"/>
</dbReference>
<dbReference type="SUPFAM" id="SSF53649">
    <property type="entry name" value="Alkaline phosphatase-like"/>
    <property type="match status" value="1"/>
</dbReference>
<dbReference type="InterPro" id="IPR023665">
    <property type="entry name" value="ApgAM_prokaryotes"/>
</dbReference>
<evidence type="ECO:0000256" key="3">
    <source>
        <dbReference type="ARBA" id="ARBA00004921"/>
    </source>
</evidence>
<evidence type="ECO:0000313" key="9">
    <source>
        <dbReference type="Proteomes" id="UP000035268"/>
    </source>
</evidence>
<proteinExistence type="inferred from homology"/>
<keyword evidence="9" id="KW-1185">Reference proteome</keyword>
<dbReference type="Gene3D" id="3.30.70.2130">
    <property type="entry name" value="Metalloenzyme domain"/>
    <property type="match status" value="1"/>
</dbReference>
<dbReference type="PATRIC" id="fig|1609981.3.peg.1436"/>
<reference evidence="9" key="1">
    <citation type="submission" date="2015-02" db="EMBL/GenBank/DDBJ databases">
        <title>Description and complete genome sequence of the first cultured representative of the subdivision 5 of the Verrucomicrobia phylum.</title>
        <authorList>
            <person name="Spring S."/>
            <person name="Bunk B."/>
            <person name="Sproer C."/>
            <person name="Klenk H.-P."/>
        </authorList>
    </citation>
    <scope>NUCLEOTIDE SEQUENCE [LARGE SCALE GENOMIC DNA]</scope>
    <source>
        <strain evidence="9">L21-Fru-AB</strain>
    </source>
</reference>
<dbReference type="AlphaFoldDB" id="A0A0G3EDU8"/>
<gene>
    <name evidence="8" type="ORF">L21SP4_01383</name>
</gene>
<dbReference type="PANTHER" id="PTHR31209:SF4">
    <property type="entry name" value="2,3-BISPHOSPHOGLYCERATE-INDEPENDENT PHOSPHOGLYCERATE MUTASE"/>
    <property type="match status" value="1"/>
</dbReference>
<dbReference type="NCBIfam" id="NF003242">
    <property type="entry name" value="PRK04200.1"/>
    <property type="match status" value="1"/>
</dbReference>
<dbReference type="OrthoDB" id="9804453at2"/>
<keyword evidence="6" id="KW-0413">Isomerase</keyword>
<dbReference type="Pfam" id="PF01676">
    <property type="entry name" value="Metalloenzyme"/>
    <property type="match status" value="1"/>
</dbReference>
<feature type="domain" description="Metalloenzyme" evidence="7">
    <location>
        <begin position="1"/>
        <end position="359"/>
    </location>
</feature>
<sequence>MRTVILTGDGMGDYPLEERGGRTPLELARIPAMRRIAAAGRVFPVRTIPEGMEPGSDVANMALMGYDAGEHYTGRAPIEAAGMGMSLEPDDIAFRCNLVHVREGMMEDYSAGHITDEEGAELMGDLQRELGGEGIAFYPGVGYRHLMVIKNGPRSLRTEPPHEFSGDVTAAHMPTGEGAEAITRLMERSRTILAGHPVNRRREQRGERTATQIWLWGQGAPLHLPKFSDRYGMTGGVVSAVTLVKGIGRLVGLEVRDVEGATGFIDTNYRGKREAVYDLLRDHAFAYLHVEAPDECGHMGDADKKIEAIEAFDREIVAPVWNWLEEQNRPYRLIVATDHRTPIVRRGHTDDPVPMAMLDGPAGPVTDEAPFDESAITGQTVSRAAERVHALLLASASAGVNDEP</sequence>
<dbReference type="CDD" id="cd16011">
    <property type="entry name" value="iPGM_like"/>
    <property type="match status" value="1"/>
</dbReference>
<dbReference type="InterPro" id="IPR042253">
    <property type="entry name" value="Pglycerate_mutase_ApgM_sf"/>
</dbReference>
<comment type="similarity">
    <text evidence="4">Belongs to the BPG-independent phosphoglycerate mutase family. A-PGAM subfamily.</text>
</comment>
<dbReference type="GO" id="GO:0046872">
    <property type="term" value="F:metal ion binding"/>
    <property type="evidence" value="ECO:0007669"/>
    <property type="project" value="InterPro"/>
</dbReference>
<organism evidence="8 9">
    <name type="scientific">Kiritimatiella glycovorans</name>
    <dbReference type="NCBI Taxonomy" id="1307763"/>
    <lineage>
        <taxon>Bacteria</taxon>
        <taxon>Pseudomonadati</taxon>
        <taxon>Kiritimatiellota</taxon>
        <taxon>Kiritimatiellia</taxon>
        <taxon>Kiritimatiellales</taxon>
        <taxon>Kiritimatiellaceae</taxon>
        <taxon>Kiritimatiella</taxon>
    </lineage>
</organism>
<protein>
    <submittedName>
        <fullName evidence="8">Cofactor-independent phosphoglycerate mutase</fullName>
    </submittedName>
</protein>